<sequence>MAAFNEETTAQNVIDALGSEAVGKTFVITGPSQGGIGASAAIYLAKGKPERIILAGRSQDKIQPIIDEIRNIDPAVSADFVSLNLLDRDSVRKAGEDIKRLTSDGISALINNAGIMAVEHFTKSKTGVEAQFETNHVGHFLLTSILMPEVKKRKGVVVNVSSLGYMYGGAWDLEDTDFQTYDCWEAYGRSKLANILFGIGLSKRMSAFGGAAFSVSPGFIPETKLLANSDVSEKRLTAAFEDATEKNGGVAPVQRVATIEQGAANLIMPALNPDLRKSSGAFIVECGIGSVPDWAGADQAEKLWRLSEKLIDQEVVV</sequence>
<dbReference type="AlphaFoldDB" id="A0AAW0R0S1"/>
<protein>
    <recommendedName>
        <fullName evidence="6">NAD(P)-dependent dehydrogenase, short-chain alcohol dehydrogenase family</fullName>
    </recommendedName>
</protein>
<accession>A0AAW0R0S1</accession>
<evidence type="ECO:0000256" key="3">
    <source>
        <dbReference type="RuleBase" id="RU000363"/>
    </source>
</evidence>
<comment type="similarity">
    <text evidence="1 3">Belongs to the short-chain dehydrogenases/reductases (SDR) family.</text>
</comment>
<dbReference type="EMBL" id="JAQQWP010000004">
    <property type="protein sequence ID" value="KAK8120788.1"/>
    <property type="molecule type" value="Genomic_DNA"/>
</dbReference>
<dbReference type="PRINTS" id="PR00080">
    <property type="entry name" value="SDRFAMILY"/>
</dbReference>
<proteinExistence type="inferred from homology"/>
<comment type="caution">
    <text evidence="4">The sequence shown here is derived from an EMBL/GenBank/DDBJ whole genome shotgun (WGS) entry which is preliminary data.</text>
</comment>
<dbReference type="InterPro" id="IPR036291">
    <property type="entry name" value="NAD(P)-bd_dom_sf"/>
</dbReference>
<dbReference type="GO" id="GO:0016491">
    <property type="term" value="F:oxidoreductase activity"/>
    <property type="evidence" value="ECO:0007669"/>
    <property type="project" value="UniProtKB-KW"/>
</dbReference>
<dbReference type="Pfam" id="PF00106">
    <property type="entry name" value="adh_short"/>
    <property type="match status" value="1"/>
</dbReference>
<evidence type="ECO:0008006" key="6">
    <source>
        <dbReference type="Google" id="ProtNLM"/>
    </source>
</evidence>
<organism evidence="4 5">
    <name type="scientific">Apiospora kogelbergensis</name>
    <dbReference type="NCBI Taxonomy" id="1337665"/>
    <lineage>
        <taxon>Eukaryota</taxon>
        <taxon>Fungi</taxon>
        <taxon>Dikarya</taxon>
        <taxon>Ascomycota</taxon>
        <taxon>Pezizomycotina</taxon>
        <taxon>Sordariomycetes</taxon>
        <taxon>Xylariomycetidae</taxon>
        <taxon>Amphisphaeriales</taxon>
        <taxon>Apiosporaceae</taxon>
        <taxon>Apiospora</taxon>
    </lineage>
</organism>
<dbReference type="SUPFAM" id="SSF51735">
    <property type="entry name" value="NAD(P)-binding Rossmann-fold domains"/>
    <property type="match status" value="1"/>
</dbReference>
<evidence type="ECO:0000313" key="4">
    <source>
        <dbReference type="EMBL" id="KAK8120788.1"/>
    </source>
</evidence>
<name>A0AAW0R0S1_9PEZI</name>
<evidence type="ECO:0000256" key="1">
    <source>
        <dbReference type="ARBA" id="ARBA00006484"/>
    </source>
</evidence>
<reference evidence="4 5" key="1">
    <citation type="submission" date="2023-01" db="EMBL/GenBank/DDBJ databases">
        <title>Analysis of 21 Apiospora genomes using comparative genomics revels a genus with tremendous synthesis potential of carbohydrate active enzymes and secondary metabolites.</title>
        <authorList>
            <person name="Sorensen T."/>
        </authorList>
    </citation>
    <scope>NUCLEOTIDE SEQUENCE [LARGE SCALE GENOMIC DNA]</scope>
    <source>
        <strain evidence="4 5">CBS 117206</strain>
    </source>
</reference>
<dbReference type="PANTHER" id="PTHR24320:SF283">
    <property type="entry name" value="RETINOL DEHYDROGENASE 11"/>
    <property type="match status" value="1"/>
</dbReference>
<evidence type="ECO:0000313" key="5">
    <source>
        <dbReference type="Proteomes" id="UP001392437"/>
    </source>
</evidence>
<dbReference type="Gene3D" id="3.40.50.720">
    <property type="entry name" value="NAD(P)-binding Rossmann-like Domain"/>
    <property type="match status" value="1"/>
</dbReference>
<dbReference type="Proteomes" id="UP001392437">
    <property type="component" value="Unassembled WGS sequence"/>
</dbReference>
<gene>
    <name evidence="4" type="ORF">PG999_004908</name>
</gene>
<evidence type="ECO:0000256" key="2">
    <source>
        <dbReference type="ARBA" id="ARBA00023002"/>
    </source>
</evidence>
<dbReference type="PANTHER" id="PTHR24320">
    <property type="entry name" value="RETINOL DEHYDROGENASE"/>
    <property type="match status" value="1"/>
</dbReference>
<keyword evidence="2" id="KW-0560">Oxidoreductase</keyword>
<dbReference type="InterPro" id="IPR002347">
    <property type="entry name" value="SDR_fam"/>
</dbReference>
<keyword evidence="5" id="KW-1185">Reference proteome</keyword>